<evidence type="ECO:0000313" key="2">
    <source>
        <dbReference type="EMBL" id="MEI4800657.1"/>
    </source>
</evidence>
<reference evidence="2 3" key="1">
    <citation type="submission" date="2024-01" db="EMBL/GenBank/DDBJ databases">
        <title>Seven novel Bacillus-like species.</title>
        <authorList>
            <person name="Liu G."/>
        </authorList>
    </citation>
    <scope>NUCLEOTIDE SEQUENCE [LARGE SCALE GENOMIC DNA]</scope>
    <source>
        <strain evidence="2 3">FJAT-51639</strain>
    </source>
</reference>
<dbReference type="PANTHER" id="PTHR40040:SF1">
    <property type="entry name" value="MEMBRANE PROTEIN"/>
    <property type="match status" value="1"/>
</dbReference>
<protein>
    <submittedName>
        <fullName evidence="2">Imidazole glycerol phosphate synthase</fullName>
    </submittedName>
</protein>
<keyword evidence="1" id="KW-0812">Transmembrane</keyword>
<dbReference type="PANTHER" id="PTHR40040">
    <property type="entry name" value="SMALL HYDROPHOBIC PROTEIN-RELATED"/>
    <property type="match status" value="1"/>
</dbReference>
<dbReference type="EMBL" id="JBAWSX010000002">
    <property type="protein sequence ID" value="MEI4800657.1"/>
    <property type="molecule type" value="Genomic_DNA"/>
</dbReference>
<keyword evidence="1" id="KW-0472">Membrane</keyword>
<name>A0ABU8FD94_9BACI</name>
<gene>
    <name evidence="2" type="ORF">WAZ07_04835</name>
</gene>
<feature type="transmembrane region" description="Helical" evidence="1">
    <location>
        <begin position="94"/>
        <end position="118"/>
    </location>
</feature>
<keyword evidence="3" id="KW-1185">Reference proteome</keyword>
<accession>A0ABU8FD94</accession>
<evidence type="ECO:0000256" key="1">
    <source>
        <dbReference type="SAM" id="Phobius"/>
    </source>
</evidence>
<dbReference type="Proteomes" id="UP001372526">
    <property type="component" value="Unassembled WGS sequence"/>
</dbReference>
<dbReference type="RefSeq" id="WP_336471540.1">
    <property type="nucleotide sequence ID" value="NZ_JBAWSX010000002.1"/>
</dbReference>
<organism evidence="2 3">
    <name type="scientific">Bacillus bruguierae</name>
    <dbReference type="NCBI Taxonomy" id="3127667"/>
    <lineage>
        <taxon>Bacteria</taxon>
        <taxon>Bacillati</taxon>
        <taxon>Bacillota</taxon>
        <taxon>Bacilli</taxon>
        <taxon>Bacillales</taxon>
        <taxon>Bacillaceae</taxon>
        <taxon>Bacillus</taxon>
    </lineage>
</organism>
<sequence>MKGDITLTDKHEERYRENEDHFEEEYAAEIAPNGVPYNNKEQVTTKAAGGSTTGFIALAFAVLSLFTFPILFGLLSVLLGIYAYNRGATVTGGIAAIVGGLAAIVALIFRAALIGLFFSLF</sequence>
<feature type="transmembrane region" description="Helical" evidence="1">
    <location>
        <begin position="55"/>
        <end position="82"/>
    </location>
</feature>
<dbReference type="InterPro" id="IPR055338">
    <property type="entry name" value="YqfX-like"/>
</dbReference>
<proteinExistence type="predicted"/>
<keyword evidence="1" id="KW-1133">Transmembrane helix</keyword>
<comment type="caution">
    <text evidence="2">The sequence shown here is derived from an EMBL/GenBank/DDBJ whole genome shotgun (WGS) entry which is preliminary data.</text>
</comment>
<evidence type="ECO:0000313" key="3">
    <source>
        <dbReference type="Proteomes" id="UP001372526"/>
    </source>
</evidence>